<feature type="transmembrane region" description="Helical" evidence="1">
    <location>
        <begin position="30"/>
        <end position="50"/>
    </location>
</feature>
<gene>
    <name evidence="2" type="ORF">KUV50_06155</name>
</gene>
<organism evidence="2 3">
    <name type="scientific">Membranihabitans marinus</name>
    <dbReference type="NCBI Taxonomy" id="1227546"/>
    <lineage>
        <taxon>Bacteria</taxon>
        <taxon>Pseudomonadati</taxon>
        <taxon>Bacteroidota</taxon>
        <taxon>Saprospiria</taxon>
        <taxon>Saprospirales</taxon>
        <taxon>Saprospiraceae</taxon>
        <taxon>Membranihabitans</taxon>
    </lineage>
</organism>
<dbReference type="AlphaFoldDB" id="A0A953L9K3"/>
<keyword evidence="1" id="KW-0472">Membrane</keyword>
<evidence type="ECO:0000256" key="1">
    <source>
        <dbReference type="SAM" id="Phobius"/>
    </source>
</evidence>
<comment type="caution">
    <text evidence="2">The sequence shown here is derived from an EMBL/GenBank/DDBJ whole genome shotgun (WGS) entry which is preliminary data.</text>
</comment>
<keyword evidence="1" id="KW-0812">Transmembrane</keyword>
<dbReference type="Proteomes" id="UP000753961">
    <property type="component" value="Unassembled WGS sequence"/>
</dbReference>
<feature type="transmembrane region" description="Helical" evidence="1">
    <location>
        <begin position="6"/>
        <end position="25"/>
    </location>
</feature>
<evidence type="ECO:0000313" key="3">
    <source>
        <dbReference type="Proteomes" id="UP000753961"/>
    </source>
</evidence>
<sequence length="142" mass="16253">MTIDLVIFFVFVTSIWIGWTMHIYLDWLRLLWIGVYALVIVTALPYFFSFIDHSSADLPLNFYYGIGICVAALIFFGFYLVIRQNHQASSGVRRVAGCLIFVVVSVLSLMVLLITMEEQGWIDVSQSLILSRIPEELKQIIV</sequence>
<evidence type="ECO:0000313" key="2">
    <source>
        <dbReference type="EMBL" id="MBY5957703.1"/>
    </source>
</evidence>
<dbReference type="RefSeq" id="WP_222579227.1">
    <property type="nucleotide sequence ID" value="NZ_JAHVHU010000006.1"/>
</dbReference>
<keyword evidence="3" id="KW-1185">Reference proteome</keyword>
<feature type="transmembrane region" description="Helical" evidence="1">
    <location>
        <begin position="94"/>
        <end position="116"/>
    </location>
</feature>
<feature type="transmembrane region" description="Helical" evidence="1">
    <location>
        <begin position="62"/>
        <end position="82"/>
    </location>
</feature>
<dbReference type="EMBL" id="JAHVHU010000006">
    <property type="protein sequence ID" value="MBY5957703.1"/>
    <property type="molecule type" value="Genomic_DNA"/>
</dbReference>
<protein>
    <submittedName>
        <fullName evidence="2">Uncharacterized protein</fullName>
    </submittedName>
</protein>
<accession>A0A953L9K3</accession>
<reference evidence="2" key="1">
    <citation type="submission" date="2021-06" db="EMBL/GenBank/DDBJ databases">
        <title>44 bacteria genomes isolated from Dapeng, Shenzhen.</title>
        <authorList>
            <person name="Zheng W."/>
            <person name="Yu S."/>
            <person name="Huang Y."/>
        </authorList>
    </citation>
    <scope>NUCLEOTIDE SEQUENCE</scope>
    <source>
        <strain evidence="2">DP5N28-2</strain>
    </source>
</reference>
<keyword evidence="1" id="KW-1133">Transmembrane helix</keyword>
<name>A0A953L9K3_9BACT</name>
<proteinExistence type="predicted"/>